<dbReference type="HOGENOM" id="CLU_1495208_0_0_11"/>
<dbReference type="AlphaFoldDB" id="D6ZAB9"/>
<feature type="region of interest" description="Disordered" evidence="1">
    <location>
        <begin position="145"/>
        <end position="180"/>
    </location>
</feature>
<dbReference type="Proteomes" id="UP000002247">
    <property type="component" value="Chromosome"/>
</dbReference>
<dbReference type="RefSeq" id="WP_013137117.1">
    <property type="nucleotide sequence ID" value="NC_014168.1"/>
</dbReference>
<name>D6ZAB9_SEGRD</name>
<evidence type="ECO:0000256" key="1">
    <source>
        <dbReference type="SAM" id="MobiDB-lite"/>
    </source>
</evidence>
<keyword evidence="2" id="KW-0732">Signal</keyword>
<keyword evidence="4" id="KW-1185">Reference proteome</keyword>
<organism evidence="3 4">
    <name type="scientific">Segniliparus rotundus (strain ATCC BAA-972 / CDC 1076 / CIP 108378 / DSM 44985 / JCM 13578)</name>
    <dbReference type="NCBI Taxonomy" id="640132"/>
    <lineage>
        <taxon>Bacteria</taxon>
        <taxon>Bacillati</taxon>
        <taxon>Actinomycetota</taxon>
        <taxon>Actinomycetes</taxon>
        <taxon>Mycobacteriales</taxon>
        <taxon>Segniliparaceae</taxon>
        <taxon>Segniliparus</taxon>
    </lineage>
</organism>
<feature type="compositionally biased region" description="Basic and acidic residues" evidence="1">
    <location>
        <begin position="149"/>
        <end position="161"/>
    </location>
</feature>
<sequence length="180" mass="19599">MQHVRSRPFLLVSVALLVGVPAAHAAPPDGDVACRGLIALDRRLATLDRQFGELNPADPPEILAPKQKDLLKLMRADAVSLRKVLTQTGKPLGNEDADKGLPEFLAKAAAFVSWFDKPDAELTDDQRQQVTDAVGEYRFGVGQSCDYYAPHDPETDPEGKNGDPYPPGHNGFGDYSPEHQ</sequence>
<accession>D6ZAB9</accession>
<proteinExistence type="predicted"/>
<dbReference type="EMBL" id="CP001958">
    <property type="protein sequence ID" value="ADG96661.1"/>
    <property type="molecule type" value="Genomic_DNA"/>
</dbReference>
<reference evidence="3 4" key="1">
    <citation type="journal article" date="2010" name="Stand. Genomic Sci.">
        <title>Complete genome sequence of Segniliparus rotundus type strain (CDC 1076).</title>
        <authorList>
            <person name="Sikorski J."/>
            <person name="Lapidus A."/>
            <person name="Copeland A."/>
            <person name="Misra M."/>
            <person name="Glavina Del Rio T."/>
            <person name="Nolan M."/>
            <person name="Lucas S."/>
            <person name="Chen F."/>
            <person name="Tice H."/>
            <person name="Cheng J.F."/>
            <person name="Jando M."/>
            <person name="Schneider S."/>
            <person name="Bruce D."/>
            <person name="Goodwin L."/>
            <person name="Pitluck S."/>
            <person name="Liolios K."/>
            <person name="Mikhailova N."/>
            <person name="Pati A."/>
            <person name="Ivanova N."/>
            <person name="Mavromatis K."/>
            <person name="Chen A."/>
            <person name="Palaniappan K."/>
            <person name="Chertkov O."/>
            <person name="Land M."/>
            <person name="Hauser L."/>
            <person name="Chang Y.J."/>
            <person name="Jeffries C.D."/>
            <person name="Brettin T."/>
            <person name="Detter J.C."/>
            <person name="Han C."/>
            <person name="Rohde M."/>
            <person name="Goker M."/>
            <person name="Bristow J."/>
            <person name="Eisen J.A."/>
            <person name="Markowitz V."/>
            <person name="Hugenholtz P."/>
            <person name="Kyrpides N.C."/>
            <person name="Klenk H.P."/>
        </authorList>
    </citation>
    <scope>NUCLEOTIDE SEQUENCE [LARGE SCALE GENOMIC DNA]</scope>
    <source>
        <strain evidence="4">ATCC BAA-972 / CDC 1076 / CIP 108378 / DSM 44985 / JCM 13578</strain>
    </source>
</reference>
<evidence type="ECO:0000313" key="3">
    <source>
        <dbReference type="EMBL" id="ADG96661.1"/>
    </source>
</evidence>
<evidence type="ECO:0000313" key="4">
    <source>
        <dbReference type="Proteomes" id="UP000002247"/>
    </source>
</evidence>
<protein>
    <submittedName>
        <fullName evidence="3">Uncharacterized protein</fullName>
    </submittedName>
</protein>
<dbReference type="STRING" id="640132.Srot_0172"/>
<gene>
    <name evidence="3" type="ordered locus">Srot_0172</name>
</gene>
<evidence type="ECO:0000256" key="2">
    <source>
        <dbReference type="SAM" id="SignalP"/>
    </source>
</evidence>
<dbReference type="KEGG" id="srt:Srot_0172"/>
<feature type="chain" id="PRO_5003091791" evidence="2">
    <location>
        <begin position="26"/>
        <end position="180"/>
    </location>
</feature>
<feature type="signal peptide" evidence="2">
    <location>
        <begin position="1"/>
        <end position="25"/>
    </location>
</feature>